<keyword evidence="1" id="KW-0812">Transmembrane</keyword>
<evidence type="ECO:0000256" key="1">
    <source>
        <dbReference type="SAM" id="Phobius"/>
    </source>
</evidence>
<dbReference type="EMBL" id="CACVBS010000046">
    <property type="protein sequence ID" value="CAA7264967.1"/>
    <property type="molecule type" value="Genomic_DNA"/>
</dbReference>
<gene>
    <name evidence="2" type="ORF">AAE3_LOCUS6930</name>
</gene>
<comment type="caution">
    <text evidence="2">The sequence shown here is derived from an EMBL/GenBank/DDBJ whole genome shotgun (WGS) entry which is preliminary data.</text>
</comment>
<protein>
    <submittedName>
        <fullName evidence="2">Uncharacterized protein</fullName>
    </submittedName>
</protein>
<reference evidence="2 3" key="1">
    <citation type="submission" date="2020-01" db="EMBL/GenBank/DDBJ databases">
        <authorList>
            <person name="Gupta K D."/>
        </authorList>
    </citation>
    <scope>NUCLEOTIDE SEQUENCE [LARGE SCALE GENOMIC DNA]</scope>
</reference>
<dbReference type="OrthoDB" id="19861at2759"/>
<dbReference type="AlphaFoldDB" id="A0A8S0WKZ6"/>
<evidence type="ECO:0000313" key="3">
    <source>
        <dbReference type="Proteomes" id="UP000467700"/>
    </source>
</evidence>
<sequence>MDVWSLEEFQTLLTISNLDVERGVALYNKFGPSPRVVVDILRQGTTEERYFHEIETGATILARQFLVMFCNAENLDFSSGPLSKIFTVRPKSSNREIAVLFIPTPVVASAFGMAFFFWSEPSKMPSFACSKAIHLFAAPWDGSSRVTPTPAALIVPHCKHTAPTMTQTRSSFLIRKQAPPCSRPSNHLTVSTGDLENPISLALML</sequence>
<accession>A0A8S0WKZ6</accession>
<keyword evidence="3" id="KW-1185">Reference proteome</keyword>
<name>A0A8S0WKZ6_CYCAE</name>
<dbReference type="Proteomes" id="UP000467700">
    <property type="component" value="Unassembled WGS sequence"/>
</dbReference>
<keyword evidence="1" id="KW-0472">Membrane</keyword>
<organism evidence="2 3">
    <name type="scientific">Cyclocybe aegerita</name>
    <name type="common">Black poplar mushroom</name>
    <name type="synonym">Agrocybe aegerita</name>
    <dbReference type="NCBI Taxonomy" id="1973307"/>
    <lineage>
        <taxon>Eukaryota</taxon>
        <taxon>Fungi</taxon>
        <taxon>Dikarya</taxon>
        <taxon>Basidiomycota</taxon>
        <taxon>Agaricomycotina</taxon>
        <taxon>Agaricomycetes</taxon>
        <taxon>Agaricomycetidae</taxon>
        <taxon>Agaricales</taxon>
        <taxon>Agaricineae</taxon>
        <taxon>Bolbitiaceae</taxon>
        <taxon>Cyclocybe</taxon>
    </lineage>
</organism>
<feature type="transmembrane region" description="Helical" evidence="1">
    <location>
        <begin position="97"/>
        <end position="118"/>
    </location>
</feature>
<keyword evidence="1" id="KW-1133">Transmembrane helix</keyword>
<proteinExistence type="predicted"/>
<evidence type="ECO:0000313" key="2">
    <source>
        <dbReference type="EMBL" id="CAA7264967.1"/>
    </source>
</evidence>